<dbReference type="OrthoDB" id="3944128at2759"/>
<comment type="caution">
    <text evidence="2">The sequence shown here is derived from an EMBL/GenBank/DDBJ whole genome shotgun (WGS) entry which is preliminary data.</text>
</comment>
<proteinExistence type="predicted"/>
<organism evidence="2 3">
    <name type="scientific">Didymella pomorum</name>
    <dbReference type="NCBI Taxonomy" id="749634"/>
    <lineage>
        <taxon>Eukaryota</taxon>
        <taxon>Fungi</taxon>
        <taxon>Dikarya</taxon>
        <taxon>Ascomycota</taxon>
        <taxon>Pezizomycotina</taxon>
        <taxon>Dothideomycetes</taxon>
        <taxon>Pleosporomycetidae</taxon>
        <taxon>Pleosporales</taxon>
        <taxon>Pleosporineae</taxon>
        <taxon>Didymellaceae</taxon>
        <taxon>Didymella</taxon>
    </lineage>
</organism>
<feature type="region of interest" description="Disordered" evidence="1">
    <location>
        <begin position="455"/>
        <end position="559"/>
    </location>
</feature>
<feature type="compositionally biased region" description="Low complexity" evidence="1">
    <location>
        <begin position="390"/>
        <end position="411"/>
    </location>
</feature>
<protein>
    <submittedName>
        <fullName evidence="2">Uncharacterized protein</fullName>
    </submittedName>
</protein>
<accession>A0A9W8ZDC2</accession>
<sequence>MWRYALLGTASLAATSHGIANVAKNDNSSIAAVPESLSVPISAYSAADAASYSDTTTSVDGSIPASESLSSEISGYSVTEDASSLDVTTVTVVSIQTPSIYTYAPISLSSGASSDDYLEASSVSPDSSSVIPKTPDSASSSSVNKYVPSQAPFPYKNGTKTSRPGTGTVTTIFRGHCTGCALAALNPITTSYESDLFGNWTSLVVTETVLTEFVTYLNNATIDTIVTETKTVNQTKTVDGVTETAAEFNVYLPSPGLDLTLTVGPTYVLYTSLFGGPDAVVRANATAPNNATDILQPTSTTCKPHVTSLRDWLPSKTVDWDFFIQTYANGSTPEPKPYDSPVPVPQKLQNFLAQDPEIQQHFQGADINTCSFPMFLGDPNRTFNPPPPEATSAPAEITAQPTSAPASTSAPAMTFSPFPTFSSTPGTNTFLKTTYESTSKHITKLGCLRCDTNKGDLPQPKTTQDPNINNGPGPSNTPNPKNDDSPTSKDDSNNNNNNNNGQKTDRQSQGQPQNTPQNSPNPKPNVNTTPSIPDFISSVVSNNPDLTKKPAQQPTGAGQTITIGDSAVAVKPQPTQQGQGGPNQQTNAPTMVIIGTQTVTVGQTITTNGVQVIVPTNGGGSRIVVGDNTITVGPQVTQGPLPVLTVGHSTITANSQGQFVVGTQTLQKGGPMVVVDDNTLTLGPNGKIAIWNGATQTLVTMIGQPAVTFGGESITARILGGTTVFVVGDKTLGPGGAIIVDGTTYSLPSGFHGSSIVVNGQTERLSAGLPALTVNNVPITATVAGGTTEFVLAPGQTLTPGGELVIGGTTYSLPEDGQGSTVVINGATSSLNPSHLPVLPLGSEDATAIIARGTTAFVFGPDETLTPGGVVTVSGTTFSLPALASGSVVVINGVTSTLGSGSGMGPITAAPPIVVDGKTITATTRDGTVEYVLNSATTLLPGGQAIINGTTYSLAPGGTALIINGKTSTFSTPASNSASTTSSLETTSERGAGDFIASGIGESSKSKGAGSWAHGGGVDKWVESLMVGCAGWLLWLV</sequence>
<feature type="compositionally biased region" description="Low complexity" evidence="1">
    <location>
        <begin position="507"/>
        <end position="520"/>
    </location>
</feature>
<feature type="compositionally biased region" description="Basic and acidic residues" evidence="1">
    <location>
        <begin position="481"/>
        <end position="492"/>
    </location>
</feature>
<name>A0A9W8ZDC2_9PLEO</name>
<dbReference type="EMBL" id="JAPEVA010000064">
    <property type="protein sequence ID" value="KAJ4402165.1"/>
    <property type="molecule type" value="Genomic_DNA"/>
</dbReference>
<reference evidence="2" key="1">
    <citation type="submission" date="2022-10" db="EMBL/GenBank/DDBJ databases">
        <title>Tapping the CABI collections for fungal endophytes: first genome assemblies for Collariella, Neodidymelliopsis, Ascochyta clinopodiicola, Didymella pomorum, Didymosphaeria variabile, Neocosmospora piperis and Neocucurbitaria cava.</title>
        <authorList>
            <person name="Hill R."/>
        </authorList>
    </citation>
    <scope>NUCLEOTIDE SEQUENCE</scope>
    <source>
        <strain evidence="2">IMI 355091</strain>
    </source>
</reference>
<feature type="region of interest" description="Disordered" evidence="1">
    <location>
        <begin position="117"/>
        <end position="145"/>
    </location>
</feature>
<keyword evidence="3" id="KW-1185">Reference proteome</keyword>
<feature type="compositionally biased region" description="Low complexity" evidence="1">
    <location>
        <begin position="466"/>
        <end position="480"/>
    </location>
</feature>
<gene>
    <name evidence="2" type="ORF">N0V91_007373</name>
</gene>
<dbReference type="AlphaFoldDB" id="A0A9W8ZDC2"/>
<evidence type="ECO:0000256" key="1">
    <source>
        <dbReference type="SAM" id="MobiDB-lite"/>
    </source>
</evidence>
<evidence type="ECO:0000313" key="3">
    <source>
        <dbReference type="Proteomes" id="UP001140510"/>
    </source>
</evidence>
<feature type="compositionally biased region" description="Polar residues" evidence="1">
    <location>
        <begin position="538"/>
        <end position="559"/>
    </location>
</feature>
<dbReference type="Proteomes" id="UP001140510">
    <property type="component" value="Unassembled WGS sequence"/>
</dbReference>
<feature type="region of interest" description="Disordered" evidence="1">
    <location>
        <begin position="378"/>
        <end position="411"/>
    </location>
</feature>
<feature type="compositionally biased region" description="Low complexity" evidence="1">
    <location>
        <begin position="121"/>
        <end position="130"/>
    </location>
</feature>
<evidence type="ECO:0000313" key="2">
    <source>
        <dbReference type="EMBL" id="KAJ4402165.1"/>
    </source>
</evidence>